<protein>
    <submittedName>
        <fullName evidence="4">M15 family metallopeptidase</fullName>
    </submittedName>
</protein>
<accession>A0ABT4YFS9</accession>
<evidence type="ECO:0000313" key="4">
    <source>
        <dbReference type="EMBL" id="MDB0579683.1"/>
    </source>
</evidence>
<organism evidence="4 5">
    <name type="scientific">Salinicoccus roseus</name>
    <dbReference type="NCBI Taxonomy" id="45670"/>
    <lineage>
        <taxon>Bacteria</taxon>
        <taxon>Bacillati</taxon>
        <taxon>Bacillota</taxon>
        <taxon>Bacilli</taxon>
        <taxon>Bacillales</taxon>
        <taxon>Staphylococcaceae</taxon>
        <taxon>Salinicoccus</taxon>
    </lineage>
</organism>
<dbReference type="PANTHER" id="PTHR34385:SF1">
    <property type="entry name" value="PEPTIDOGLYCAN L-ALANYL-D-GLUTAMATE ENDOPEPTIDASE CWLK"/>
    <property type="match status" value="1"/>
</dbReference>
<keyword evidence="5" id="KW-1185">Reference proteome</keyword>
<feature type="chain" id="PRO_5047216177" evidence="2">
    <location>
        <begin position="32"/>
        <end position="200"/>
    </location>
</feature>
<evidence type="ECO:0000256" key="1">
    <source>
        <dbReference type="SAM" id="MobiDB-lite"/>
    </source>
</evidence>
<reference evidence="4 5" key="2">
    <citation type="submission" date="2022-12" db="EMBL/GenBank/DDBJ databases">
        <title>Genome analysis and biological profiling of marine Salinicoccus roseus MOSEL-ME25.</title>
        <authorList>
            <person name="Mirza F.T."/>
            <person name="Xie Y."/>
            <person name="Shinwari Z.K."/>
        </authorList>
    </citation>
    <scope>NUCLEOTIDE SEQUENCE [LARGE SCALE GENOMIC DNA]</scope>
    <source>
        <strain evidence="4 5">MOSEL-ME25</strain>
    </source>
</reference>
<feature type="domain" description="Peptidase M15C" evidence="3">
    <location>
        <begin position="114"/>
        <end position="183"/>
    </location>
</feature>
<name>A0ABT4YFS9_9STAP</name>
<feature type="compositionally biased region" description="Acidic residues" evidence="1">
    <location>
        <begin position="44"/>
        <end position="60"/>
    </location>
</feature>
<evidence type="ECO:0000313" key="5">
    <source>
        <dbReference type="Proteomes" id="UP000527860"/>
    </source>
</evidence>
<reference evidence="5" key="1">
    <citation type="submission" date="2020-04" db="EMBL/GenBank/DDBJ databases">
        <title>Genome analysis and biological profiling of marine Cellulosimicrobium funkei MOSEL-ME6.</title>
        <authorList>
            <person name="Tanveer F."/>
            <person name="Xie Y."/>
            <person name="Shinwari Z.K."/>
        </authorList>
    </citation>
    <scope>NUCLEOTIDE SEQUENCE [LARGE SCALE GENOMIC DNA]</scope>
    <source>
        <strain evidence="5">MOSEL-ME25</strain>
    </source>
</reference>
<keyword evidence="2" id="KW-0732">Signal</keyword>
<dbReference type="Proteomes" id="UP000527860">
    <property type="component" value="Unassembled WGS sequence"/>
</dbReference>
<gene>
    <name evidence="4" type="ORF">F7P68_0003995</name>
</gene>
<evidence type="ECO:0000256" key="2">
    <source>
        <dbReference type="SAM" id="SignalP"/>
    </source>
</evidence>
<dbReference type="EMBL" id="JABEVU030000001">
    <property type="protein sequence ID" value="MDB0579683.1"/>
    <property type="molecule type" value="Genomic_DNA"/>
</dbReference>
<dbReference type="Pfam" id="PF13539">
    <property type="entry name" value="Peptidase_M15_4"/>
    <property type="match status" value="1"/>
</dbReference>
<feature type="region of interest" description="Disordered" evidence="1">
    <location>
        <begin position="28"/>
        <end position="63"/>
    </location>
</feature>
<dbReference type="InterPro" id="IPR052179">
    <property type="entry name" value="DD-CPase-like"/>
</dbReference>
<feature type="signal peptide" evidence="2">
    <location>
        <begin position="1"/>
        <end position="31"/>
    </location>
</feature>
<dbReference type="SUPFAM" id="SSF55166">
    <property type="entry name" value="Hedgehog/DD-peptidase"/>
    <property type="match status" value="1"/>
</dbReference>
<dbReference type="InterPro" id="IPR039561">
    <property type="entry name" value="Peptidase_M15C"/>
</dbReference>
<dbReference type="CDD" id="cd14845">
    <property type="entry name" value="L-Ala-D-Glu_peptidase_like"/>
    <property type="match status" value="1"/>
</dbReference>
<proteinExistence type="predicted"/>
<dbReference type="RefSeq" id="WP_052443634.1">
    <property type="nucleotide sequence ID" value="NZ_JABEVU030000001.1"/>
</dbReference>
<sequence length="200" mass="23045">MTKYIKLLTMICFSLLAAGGILLMDAGTAAAEDEEKDEAKEEKEKEEEEEEEELDFDELPDGLHPEVEEKAEELIEEAEEEDIDIKITDDFRSVEEQDKLFSKGRSFFGQIVTNAKGGESYHNYGLAIDYALEVDDEIIWDIEYDGNDNGKPDWFEVADIAKDLGFEWGGDWEDSKDYPHLEMNFDYSIPELQKEYQDLL</sequence>
<dbReference type="GeneID" id="77844444"/>
<dbReference type="Gene3D" id="3.30.1380.10">
    <property type="match status" value="1"/>
</dbReference>
<comment type="caution">
    <text evidence="4">The sequence shown here is derived from an EMBL/GenBank/DDBJ whole genome shotgun (WGS) entry which is preliminary data.</text>
</comment>
<evidence type="ECO:0000259" key="3">
    <source>
        <dbReference type="Pfam" id="PF13539"/>
    </source>
</evidence>
<dbReference type="PANTHER" id="PTHR34385">
    <property type="entry name" value="D-ALANYL-D-ALANINE CARBOXYPEPTIDASE"/>
    <property type="match status" value="1"/>
</dbReference>
<dbReference type="InterPro" id="IPR009045">
    <property type="entry name" value="Zn_M74/Hedgehog-like"/>
</dbReference>